<dbReference type="RefSeq" id="XP_010244240.1">
    <property type="nucleotide sequence ID" value="XM_010245938.2"/>
</dbReference>
<dbReference type="KEGG" id="nnu:104588120"/>
<sequence>MYRKCIAELGVMMMTTFLGSCFLQVSCVWRLGVMMTICCNTNLRIKGFSENQQISGGKHLGCVHPPTRCSHIIWGVHHGECTWLVVPQEAGSRKQNLVGFD</sequence>
<protein>
    <submittedName>
        <fullName evidence="2">Uncharacterized protein LOC104588120</fullName>
    </submittedName>
</protein>
<reference evidence="2" key="1">
    <citation type="submission" date="2025-08" db="UniProtKB">
        <authorList>
            <consortium name="RefSeq"/>
        </authorList>
    </citation>
    <scope>IDENTIFICATION</scope>
</reference>
<organism evidence="1 2">
    <name type="scientific">Nelumbo nucifera</name>
    <name type="common">Sacred lotus</name>
    <dbReference type="NCBI Taxonomy" id="4432"/>
    <lineage>
        <taxon>Eukaryota</taxon>
        <taxon>Viridiplantae</taxon>
        <taxon>Streptophyta</taxon>
        <taxon>Embryophyta</taxon>
        <taxon>Tracheophyta</taxon>
        <taxon>Spermatophyta</taxon>
        <taxon>Magnoliopsida</taxon>
        <taxon>Proteales</taxon>
        <taxon>Nelumbonaceae</taxon>
        <taxon>Nelumbo</taxon>
    </lineage>
</organism>
<accession>A0A1U7YUZ1</accession>
<evidence type="ECO:0000313" key="1">
    <source>
        <dbReference type="Proteomes" id="UP000189703"/>
    </source>
</evidence>
<evidence type="ECO:0000313" key="2">
    <source>
        <dbReference type="RefSeq" id="XP_010244240.1"/>
    </source>
</evidence>
<dbReference type="Proteomes" id="UP000189703">
    <property type="component" value="Unplaced"/>
</dbReference>
<dbReference type="PROSITE" id="PS51257">
    <property type="entry name" value="PROKAR_LIPOPROTEIN"/>
    <property type="match status" value="1"/>
</dbReference>
<name>A0A1U7YUZ1_NELNU</name>
<dbReference type="GeneID" id="104588120"/>
<gene>
    <name evidence="2" type="primary">LOC104588120</name>
</gene>
<dbReference type="AlphaFoldDB" id="A0A1U7YUZ1"/>
<proteinExistence type="predicted"/>
<keyword evidence="1" id="KW-1185">Reference proteome</keyword>
<dbReference type="InParanoid" id="A0A1U7YUZ1"/>